<dbReference type="PROSITE" id="PS51272">
    <property type="entry name" value="SLH"/>
    <property type="match status" value="2"/>
</dbReference>
<sequence length="1059" mass="115618">MASLRSPSSPNSLQLRFGLRCRLSSSIFLRIPFRPSNLRIRLVFAADAAARDGGKGDSWNSSSGSPDSFAGWSDAESGGEESQKKGGFGGILGAGLAGVFFAAGITFAILSLHSKSASDAKMQMEPLTKEQEVLVTSDDMNAVADQAGDESHLLLPDKESKINYCNSDYETGAKENHFSHMEFNEDASEGRFDYIHQTGTSSMQDMKSSGDGIDAVHLASSQDVLGITPDVDSIPVPSGSNTSPAESSAYDIDFSYDTSEMQDSQSSTQSGTLDSVIGHDAEKSTVPTVDLSSPNTHLVNHASVHQDGKLSPVKMVDSEVQLDFTSQFESELPNEQSTPNLILPESVDLVDSQVRVEGVMENADSVSQDQYIEQNGLLQHPAAASISHPVVHDINETTLLETVTRPDFDQSEELMLSHDSISFLEGHKSNESSTSIAHSISVSSDPNENEPDLISYNQIQNGSPSESLLPEKSWSHAGIPAPSLIPAALQVPPGKVLVPAVVDQVQGQALAALQVLKVIEVDVQPGELCTRREYARWLVSASGALSRNTLSKVYPAMYIENVSELAFDDITPEDPDFPYIQGLAEAGLISSKLSRSDLNGSVSGKQDSVIFSPGSPLSRQDLVSWKMALEKKQLPDVDRQHLYRCSGYIDIDKINPDAWPALAVDLSSGEQGIIPLAFGYTRLFQPDKPVTKAQAAIALATGDAAEVVSEELARIEAESLAESAVNAHTALVAQVEQDLHASFEKELAKEKEKIEAVEKLAAEARLELERLRSERVEENNALIRGRAAVESEMEVLSRLRHEVEEQLQSLMSNKLEISFERDKITKLREEAESENQVIVRLQYELEVERKALSMARAWAEEEAKRAREQARALEEARERWERHGIKVVVDGDLQDDASAGITWLTAGKQPPIDETITRAESLVEKLKAAAAEIKIRSTAVIEKIIQKIVFLISALKHRASEASKHASELRNTAISKVRNSIDGLQENASMFSSTVGDRARRVVEDCREGVEKLNASEFSSTIGDRARKVVEDCKGGVEKITQKFKTKHTCIIKPEIPWK</sequence>
<protein>
    <recommendedName>
        <fullName evidence="4">SLH domain-containing protein</fullName>
    </recommendedName>
</protein>
<proteinExistence type="predicted"/>
<evidence type="ECO:0000256" key="1">
    <source>
        <dbReference type="SAM" id="Coils"/>
    </source>
</evidence>
<keyword evidence="6" id="KW-1185">Reference proteome</keyword>
<organism evidence="5 6">
    <name type="scientific">Cocos nucifera</name>
    <name type="common">Coconut palm</name>
    <dbReference type="NCBI Taxonomy" id="13894"/>
    <lineage>
        <taxon>Eukaryota</taxon>
        <taxon>Viridiplantae</taxon>
        <taxon>Streptophyta</taxon>
        <taxon>Embryophyta</taxon>
        <taxon>Tracheophyta</taxon>
        <taxon>Spermatophyta</taxon>
        <taxon>Magnoliopsida</taxon>
        <taxon>Liliopsida</taxon>
        <taxon>Arecaceae</taxon>
        <taxon>Arecoideae</taxon>
        <taxon>Cocoseae</taxon>
        <taxon>Attaleinae</taxon>
        <taxon>Cocos</taxon>
    </lineage>
</organism>
<keyword evidence="3" id="KW-0472">Membrane</keyword>
<dbReference type="EMBL" id="CM017878">
    <property type="protein sequence ID" value="KAG1355039.1"/>
    <property type="molecule type" value="Genomic_DNA"/>
</dbReference>
<accession>A0A8K0N5R7</accession>
<keyword evidence="3" id="KW-1133">Transmembrane helix</keyword>
<feature type="transmembrane region" description="Helical" evidence="3">
    <location>
        <begin position="91"/>
        <end position="112"/>
    </location>
</feature>
<evidence type="ECO:0000256" key="3">
    <source>
        <dbReference type="SAM" id="Phobius"/>
    </source>
</evidence>
<gene>
    <name evidence="5" type="ORF">COCNU_07G011510</name>
</gene>
<feature type="compositionally biased region" description="Low complexity" evidence="2">
    <location>
        <begin position="57"/>
        <end position="68"/>
    </location>
</feature>
<reference evidence="5" key="2">
    <citation type="submission" date="2019-07" db="EMBL/GenBank/DDBJ databases">
        <authorList>
            <person name="Yang Y."/>
            <person name="Bocs S."/>
            <person name="Baudouin L."/>
        </authorList>
    </citation>
    <scope>NUCLEOTIDE SEQUENCE</scope>
    <source>
        <tissue evidence="5">Spear leaf of Hainan Tall coconut</tissue>
    </source>
</reference>
<reference evidence="5" key="1">
    <citation type="journal article" date="2017" name="Gigascience">
        <title>The genome draft of coconut (Cocos nucifera).</title>
        <authorList>
            <person name="Xiao Y."/>
            <person name="Xu P."/>
            <person name="Fan H."/>
            <person name="Baudouin L."/>
            <person name="Xia W."/>
            <person name="Bocs S."/>
            <person name="Xu J."/>
            <person name="Li Q."/>
            <person name="Guo A."/>
            <person name="Zhou L."/>
            <person name="Li J."/>
            <person name="Wu Y."/>
            <person name="Ma Z."/>
            <person name="Armero A."/>
            <person name="Issali A.E."/>
            <person name="Liu N."/>
            <person name="Peng M."/>
            <person name="Yang Y."/>
        </authorList>
    </citation>
    <scope>NUCLEOTIDE SEQUENCE</scope>
    <source>
        <tissue evidence="5">Spear leaf of Hainan Tall coconut</tissue>
    </source>
</reference>
<name>A0A8K0N5R7_COCNU</name>
<keyword evidence="1" id="KW-0175">Coiled coil</keyword>
<dbReference type="Proteomes" id="UP000797356">
    <property type="component" value="Chromosome 7"/>
</dbReference>
<evidence type="ECO:0000256" key="2">
    <source>
        <dbReference type="SAM" id="MobiDB-lite"/>
    </source>
</evidence>
<feature type="region of interest" description="Disordered" evidence="2">
    <location>
        <begin position="52"/>
        <end position="84"/>
    </location>
</feature>
<dbReference type="AlphaFoldDB" id="A0A8K0N5R7"/>
<feature type="domain" description="SLH" evidence="4">
    <location>
        <begin position="647"/>
        <end position="713"/>
    </location>
</feature>
<evidence type="ECO:0000313" key="5">
    <source>
        <dbReference type="EMBL" id="KAG1355039.1"/>
    </source>
</evidence>
<dbReference type="OrthoDB" id="2020668at2759"/>
<evidence type="ECO:0000259" key="4">
    <source>
        <dbReference type="PROSITE" id="PS51272"/>
    </source>
</evidence>
<dbReference type="InterPro" id="IPR001119">
    <property type="entry name" value="SLH_dom"/>
</dbReference>
<comment type="caution">
    <text evidence="5">The sequence shown here is derived from an EMBL/GenBank/DDBJ whole genome shotgun (WGS) entry which is preliminary data.</text>
</comment>
<feature type="region of interest" description="Disordered" evidence="2">
    <location>
        <begin position="227"/>
        <end position="248"/>
    </location>
</feature>
<feature type="domain" description="SLH" evidence="4">
    <location>
        <begin position="563"/>
        <end position="640"/>
    </location>
</feature>
<feature type="coiled-coil region" evidence="1">
    <location>
        <begin position="740"/>
        <end position="883"/>
    </location>
</feature>
<keyword evidence="3" id="KW-0812">Transmembrane</keyword>
<dbReference type="PANTHER" id="PTHR33740:SF3">
    <property type="entry name" value="GPI-ANCHORED ADHESIN-LIKE PROTEIN"/>
    <property type="match status" value="1"/>
</dbReference>
<evidence type="ECO:0000313" key="6">
    <source>
        <dbReference type="Proteomes" id="UP000797356"/>
    </source>
</evidence>
<dbReference type="PANTHER" id="PTHR33740">
    <property type="entry name" value="GPI-ANCHORED ADHESIN-LIKE PROTEIN"/>
    <property type="match status" value="1"/>
</dbReference>